<dbReference type="EMBL" id="REGN01004916">
    <property type="protein sequence ID" value="RNA15634.1"/>
    <property type="molecule type" value="Genomic_DNA"/>
</dbReference>
<feature type="transmembrane region" description="Helical" evidence="5">
    <location>
        <begin position="262"/>
        <end position="280"/>
    </location>
</feature>
<evidence type="ECO:0000256" key="3">
    <source>
        <dbReference type="ARBA" id="ARBA00022989"/>
    </source>
</evidence>
<evidence type="ECO:0000259" key="6">
    <source>
        <dbReference type="PROSITE" id="PS50850"/>
    </source>
</evidence>
<dbReference type="InterPro" id="IPR005828">
    <property type="entry name" value="MFS_sugar_transport-like"/>
</dbReference>
<dbReference type="STRING" id="10195.A0A3M7QX05"/>
<evidence type="ECO:0000256" key="4">
    <source>
        <dbReference type="ARBA" id="ARBA00023136"/>
    </source>
</evidence>
<dbReference type="InterPro" id="IPR036259">
    <property type="entry name" value="MFS_trans_sf"/>
</dbReference>
<evidence type="ECO:0000313" key="7">
    <source>
        <dbReference type="EMBL" id="RNA15634.1"/>
    </source>
</evidence>
<dbReference type="Pfam" id="PF00083">
    <property type="entry name" value="Sugar_tr"/>
    <property type="match status" value="1"/>
</dbReference>
<feature type="transmembrane region" description="Helical" evidence="5">
    <location>
        <begin position="24"/>
        <end position="47"/>
    </location>
</feature>
<dbReference type="Gene3D" id="1.20.1250.20">
    <property type="entry name" value="MFS general substrate transporter like domains"/>
    <property type="match status" value="1"/>
</dbReference>
<feature type="transmembrane region" description="Helical" evidence="5">
    <location>
        <begin position="507"/>
        <end position="525"/>
    </location>
</feature>
<dbReference type="PROSITE" id="PS50850">
    <property type="entry name" value="MFS"/>
    <property type="match status" value="1"/>
</dbReference>
<name>A0A3M7QX05_BRAPC</name>
<protein>
    <submittedName>
        <fullName evidence="7">Organic cation transporter</fullName>
    </submittedName>
</protein>
<evidence type="ECO:0000256" key="1">
    <source>
        <dbReference type="ARBA" id="ARBA00004141"/>
    </source>
</evidence>
<proteinExistence type="predicted"/>
<accession>A0A3M7QX05</accession>
<feature type="transmembrane region" description="Helical" evidence="5">
    <location>
        <begin position="347"/>
        <end position="367"/>
    </location>
</feature>
<evidence type="ECO:0000256" key="5">
    <source>
        <dbReference type="SAM" id="Phobius"/>
    </source>
</evidence>
<keyword evidence="2 5" id="KW-0812">Transmembrane</keyword>
<comment type="caution">
    <text evidence="7">The sequence shown here is derived from an EMBL/GenBank/DDBJ whole genome shotgun (WGS) entry which is preliminary data.</text>
</comment>
<dbReference type="PROSITE" id="PS00216">
    <property type="entry name" value="SUGAR_TRANSPORT_1"/>
    <property type="match status" value="1"/>
</dbReference>
<feature type="transmembrane region" description="Helical" evidence="5">
    <location>
        <begin position="440"/>
        <end position="463"/>
    </location>
</feature>
<evidence type="ECO:0000313" key="8">
    <source>
        <dbReference type="Proteomes" id="UP000276133"/>
    </source>
</evidence>
<dbReference type="InterPro" id="IPR020846">
    <property type="entry name" value="MFS_dom"/>
</dbReference>
<keyword evidence="4 5" id="KW-0472">Membrane</keyword>
<dbReference type="GO" id="GO:0022857">
    <property type="term" value="F:transmembrane transporter activity"/>
    <property type="evidence" value="ECO:0007669"/>
    <property type="project" value="InterPro"/>
</dbReference>
<feature type="transmembrane region" description="Helical" evidence="5">
    <location>
        <begin position="238"/>
        <end position="256"/>
    </location>
</feature>
<dbReference type="GO" id="GO:0016020">
    <property type="term" value="C:membrane"/>
    <property type="evidence" value="ECO:0007669"/>
    <property type="project" value="UniProtKB-SubCell"/>
</dbReference>
<feature type="transmembrane region" description="Helical" evidence="5">
    <location>
        <begin position="168"/>
        <end position="188"/>
    </location>
</feature>
<dbReference type="Proteomes" id="UP000276133">
    <property type="component" value="Unassembled WGS sequence"/>
</dbReference>
<feature type="transmembrane region" description="Helical" evidence="5">
    <location>
        <begin position="475"/>
        <end position="495"/>
    </location>
</feature>
<feature type="domain" description="Major facilitator superfamily (MFS) profile" evidence="6">
    <location>
        <begin position="78"/>
        <end position="529"/>
    </location>
</feature>
<feature type="transmembrane region" description="Helical" evidence="5">
    <location>
        <begin position="415"/>
        <end position="434"/>
    </location>
</feature>
<comment type="subcellular location">
    <subcellularLocation>
        <location evidence="1">Membrane</location>
        <topology evidence="1">Multi-pass membrane protein</topology>
    </subcellularLocation>
</comment>
<dbReference type="PANTHER" id="PTHR24064">
    <property type="entry name" value="SOLUTE CARRIER FAMILY 22 MEMBER"/>
    <property type="match status" value="1"/>
</dbReference>
<dbReference type="AlphaFoldDB" id="A0A3M7QX05"/>
<dbReference type="OrthoDB" id="10021984at2759"/>
<evidence type="ECO:0000256" key="2">
    <source>
        <dbReference type="ARBA" id="ARBA00022692"/>
    </source>
</evidence>
<keyword evidence="8" id="KW-1185">Reference proteome</keyword>
<dbReference type="SUPFAM" id="SSF103473">
    <property type="entry name" value="MFS general substrate transporter"/>
    <property type="match status" value="1"/>
</dbReference>
<feature type="transmembrane region" description="Helical" evidence="5">
    <location>
        <begin position="387"/>
        <end position="408"/>
    </location>
</feature>
<reference evidence="7 8" key="1">
    <citation type="journal article" date="2018" name="Sci. Rep.">
        <title>Genomic signatures of local adaptation to the degree of environmental predictability in rotifers.</title>
        <authorList>
            <person name="Franch-Gras L."/>
            <person name="Hahn C."/>
            <person name="Garcia-Roger E.M."/>
            <person name="Carmona M.J."/>
            <person name="Serra M."/>
            <person name="Gomez A."/>
        </authorList>
    </citation>
    <scope>NUCLEOTIDE SEQUENCE [LARGE SCALE GENOMIC DNA]</scope>
    <source>
        <strain evidence="7">HYR1</strain>
    </source>
</reference>
<sequence>MNENLNKKTEEIFDQVGHFGPYQLLIFILVGIIAFVPALVGFSFSFYGTVPNHRCRIPAYPNDTYEIQSDYHQELIDTFIPESKNSFKEKYDTCNLRVFNKTDKANSSLTKCSEWVYSKEYFESTLMSDWNIVCDSSPRRSLFSTFYFIGNFGVLLSGIMSDKYGRKFTAYSFVIANAAFNIAIAALVSIDFADNNLQQILFAILRLLTGISMNVYAVAVVIAVEIVGPSKRVIAANAIYYLYIVGEFVLLFFVYFITDYKIMLTSLSVLMTTIAMYYWIVPESPRWLLATKKKKEAYKVFNTIAKWNKKRPEDLTSMEELLKVHKVESEVNFVPEKQYTIWQTLKIFFSSKILMIRSMVIMINWLGNTFVYNGLSFSTSDLAGNPYVNFGLSAVAEMLGVLGCHFLLDRYGRKVPYTISMTLSGLALLAVMFVPTDLGIVVTGLALVGKLTISFAFNTIYIVTAESHPTVIRNSAVAISQTFSRIAAVLAPNIQLLGEIYWSPLPFIIYGGFSLLSAILFAIFVPETQNRKLPDTIQEFIHNQ</sequence>
<dbReference type="InterPro" id="IPR005829">
    <property type="entry name" value="Sugar_transporter_CS"/>
</dbReference>
<organism evidence="7 8">
    <name type="scientific">Brachionus plicatilis</name>
    <name type="common">Marine rotifer</name>
    <name type="synonym">Brachionus muelleri</name>
    <dbReference type="NCBI Taxonomy" id="10195"/>
    <lineage>
        <taxon>Eukaryota</taxon>
        <taxon>Metazoa</taxon>
        <taxon>Spiralia</taxon>
        <taxon>Gnathifera</taxon>
        <taxon>Rotifera</taxon>
        <taxon>Eurotatoria</taxon>
        <taxon>Monogononta</taxon>
        <taxon>Pseudotrocha</taxon>
        <taxon>Ploima</taxon>
        <taxon>Brachionidae</taxon>
        <taxon>Brachionus</taxon>
    </lineage>
</organism>
<feature type="transmembrane region" description="Helical" evidence="5">
    <location>
        <begin position="200"/>
        <end position="226"/>
    </location>
</feature>
<gene>
    <name evidence="7" type="ORF">BpHYR1_013333</name>
</gene>
<keyword evidence="3 5" id="KW-1133">Transmembrane helix</keyword>